<feature type="transmembrane region" description="Helical" evidence="14">
    <location>
        <begin position="127"/>
        <end position="147"/>
    </location>
</feature>
<keyword evidence="12" id="KW-0739">Sodium transport</keyword>
<feature type="transmembrane region" description="Helical" evidence="14">
    <location>
        <begin position="74"/>
        <end position="101"/>
    </location>
</feature>
<dbReference type="WBParaSite" id="ACRNAN_scaffold952.g23750.t1">
    <property type="protein sequence ID" value="ACRNAN_scaffold952.g23750.t1"/>
    <property type="gene ID" value="ACRNAN_scaffold952.g23750"/>
</dbReference>
<protein>
    <submittedName>
        <fullName evidence="16">High-affinity choline transporter 1</fullName>
    </submittedName>
</protein>
<keyword evidence="8" id="KW-0915">Sodium</keyword>
<dbReference type="PANTHER" id="PTHR45897">
    <property type="entry name" value="HIGH-AFFINITY CHOLINE TRANSPORTER 1"/>
    <property type="match status" value="1"/>
</dbReference>
<evidence type="ECO:0000313" key="15">
    <source>
        <dbReference type="Proteomes" id="UP000887540"/>
    </source>
</evidence>
<proteinExistence type="inferred from homology"/>
<organism evidence="15 16">
    <name type="scientific">Acrobeloides nanus</name>
    <dbReference type="NCBI Taxonomy" id="290746"/>
    <lineage>
        <taxon>Eukaryota</taxon>
        <taxon>Metazoa</taxon>
        <taxon>Ecdysozoa</taxon>
        <taxon>Nematoda</taxon>
        <taxon>Chromadorea</taxon>
        <taxon>Rhabditida</taxon>
        <taxon>Tylenchina</taxon>
        <taxon>Cephalobomorpha</taxon>
        <taxon>Cephaloboidea</taxon>
        <taxon>Cephalobidae</taxon>
        <taxon>Acrobeloides</taxon>
    </lineage>
</organism>
<feature type="transmembrane region" description="Helical" evidence="14">
    <location>
        <begin position="6"/>
        <end position="24"/>
    </location>
</feature>
<evidence type="ECO:0000256" key="2">
    <source>
        <dbReference type="ARBA" id="ARBA00006434"/>
    </source>
</evidence>
<accession>A0A914ENK7</accession>
<evidence type="ECO:0000256" key="8">
    <source>
        <dbReference type="ARBA" id="ARBA00023053"/>
    </source>
</evidence>
<evidence type="ECO:0000256" key="6">
    <source>
        <dbReference type="ARBA" id="ARBA00022979"/>
    </source>
</evidence>
<dbReference type="InterPro" id="IPR038377">
    <property type="entry name" value="Na/Glc_symporter_sf"/>
</dbReference>
<evidence type="ECO:0000256" key="11">
    <source>
        <dbReference type="ARBA" id="ARBA00023180"/>
    </source>
</evidence>
<keyword evidence="6" id="KW-0530">Neurotransmitter biosynthesis</keyword>
<name>A0A914ENK7_9BILA</name>
<dbReference type="InterPro" id="IPR052244">
    <property type="entry name" value="Choline_transporter"/>
</dbReference>
<evidence type="ECO:0000256" key="5">
    <source>
        <dbReference type="ARBA" id="ARBA00022847"/>
    </source>
</evidence>
<keyword evidence="7 14" id="KW-1133">Transmembrane helix</keyword>
<sequence>MIDYVGVIAIIFFYLVILFVGVWAGRKTDKAKQGIGEQTEEVMLAGRNIGTLVGIFTMTATWVGGAYINGTAEALYNGGLVGCQAPIGYALSLVLGGVLFARKMRDEGYITMLDPFQIKYGQRVGGLMFFPALLGEVFWSAAILSALGATLSVILNINMTVSVIISALIAVFYTFTGGLY</sequence>
<evidence type="ECO:0000256" key="14">
    <source>
        <dbReference type="SAM" id="Phobius"/>
    </source>
</evidence>
<comment type="similarity">
    <text evidence="2 13">Belongs to the sodium:solute symporter (SSF) (TC 2.A.21) family.</text>
</comment>
<keyword evidence="11" id="KW-0325">Glycoprotein</keyword>
<dbReference type="GO" id="GO:0005307">
    <property type="term" value="F:choline:sodium symporter activity"/>
    <property type="evidence" value="ECO:0007669"/>
    <property type="project" value="TreeGrafter"/>
</dbReference>
<dbReference type="PANTHER" id="PTHR45897:SF4">
    <property type="entry name" value="HIGH-AFFINITY CHOLINE TRANSPORTER 1"/>
    <property type="match status" value="1"/>
</dbReference>
<evidence type="ECO:0000256" key="9">
    <source>
        <dbReference type="ARBA" id="ARBA00023065"/>
    </source>
</evidence>
<evidence type="ECO:0000256" key="10">
    <source>
        <dbReference type="ARBA" id="ARBA00023136"/>
    </source>
</evidence>
<dbReference type="GO" id="GO:0005886">
    <property type="term" value="C:plasma membrane"/>
    <property type="evidence" value="ECO:0007669"/>
    <property type="project" value="TreeGrafter"/>
</dbReference>
<evidence type="ECO:0000256" key="12">
    <source>
        <dbReference type="ARBA" id="ARBA00023201"/>
    </source>
</evidence>
<evidence type="ECO:0000256" key="4">
    <source>
        <dbReference type="ARBA" id="ARBA00022692"/>
    </source>
</evidence>
<keyword evidence="4 14" id="KW-0812">Transmembrane</keyword>
<keyword evidence="5" id="KW-0769">Symport</keyword>
<dbReference type="Gene3D" id="1.20.1730.10">
    <property type="entry name" value="Sodium/glucose cotransporter"/>
    <property type="match status" value="1"/>
</dbReference>
<reference evidence="16" key="1">
    <citation type="submission" date="2022-11" db="UniProtKB">
        <authorList>
            <consortium name="WormBaseParasite"/>
        </authorList>
    </citation>
    <scope>IDENTIFICATION</scope>
</reference>
<dbReference type="InterPro" id="IPR001734">
    <property type="entry name" value="Na/solute_symporter"/>
</dbReference>
<evidence type="ECO:0000313" key="16">
    <source>
        <dbReference type="WBParaSite" id="ACRNAN_scaffold952.g23750.t1"/>
    </source>
</evidence>
<feature type="transmembrane region" description="Helical" evidence="14">
    <location>
        <begin position="45"/>
        <end position="68"/>
    </location>
</feature>
<feature type="transmembrane region" description="Helical" evidence="14">
    <location>
        <begin position="153"/>
        <end position="175"/>
    </location>
</feature>
<evidence type="ECO:0000256" key="1">
    <source>
        <dbReference type="ARBA" id="ARBA00004141"/>
    </source>
</evidence>
<keyword evidence="9" id="KW-0406">Ion transport</keyword>
<evidence type="ECO:0000256" key="13">
    <source>
        <dbReference type="RuleBase" id="RU362091"/>
    </source>
</evidence>
<dbReference type="Proteomes" id="UP000887540">
    <property type="component" value="Unplaced"/>
</dbReference>
<dbReference type="GO" id="GO:0008292">
    <property type="term" value="P:acetylcholine biosynthetic process"/>
    <property type="evidence" value="ECO:0007669"/>
    <property type="project" value="TreeGrafter"/>
</dbReference>
<dbReference type="Pfam" id="PF00474">
    <property type="entry name" value="SSF"/>
    <property type="match status" value="1"/>
</dbReference>
<dbReference type="PROSITE" id="PS50283">
    <property type="entry name" value="NA_SOLUT_SYMP_3"/>
    <property type="match status" value="1"/>
</dbReference>
<keyword evidence="3" id="KW-0813">Transport</keyword>
<comment type="subcellular location">
    <subcellularLocation>
        <location evidence="1">Membrane</location>
        <topology evidence="1">Multi-pass membrane protein</topology>
    </subcellularLocation>
</comment>
<evidence type="ECO:0000256" key="7">
    <source>
        <dbReference type="ARBA" id="ARBA00022989"/>
    </source>
</evidence>
<evidence type="ECO:0000256" key="3">
    <source>
        <dbReference type="ARBA" id="ARBA00022448"/>
    </source>
</evidence>
<keyword evidence="10 14" id="KW-0472">Membrane</keyword>
<dbReference type="AlphaFoldDB" id="A0A914ENK7"/>
<keyword evidence="15" id="KW-1185">Reference proteome</keyword>